<dbReference type="EMBL" id="CP035491">
    <property type="protein sequence ID" value="QAY72631.1"/>
    <property type="molecule type" value="Genomic_DNA"/>
</dbReference>
<dbReference type="KEGG" id="agf:ET445_04000"/>
<evidence type="ECO:0000313" key="2">
    <source>
        <dbReference type="Proteomes" id="UP000291259"/>
    </source>
</evidence>
<organism evidence="1 2">
    <name type="scientific">Agromyces protaetiae</name>
    <dbReference type="NCBI Taxonomy" id="2509455"/>
    <lineage>
        <taxon>Bacteria</taxon>
        <taxon>Bacillati</taxon>
        <taxon>Actinomycetota</taxon>
        <taxon>Actinomycetes</taxon>
        <taxon>Micrococcales</taxon>
        <taxon>Microbacteriaceae</taxon>
        <taxon>Agromyces</taxon>
    </lineage>
</organism>
<proteinExistence type="predicted"/>
<reference evidence="1 2" key="1">
    <citation type="submission" date="2019-01" db="EMBL/GenBank/DDBJ databases">
        <title>Genome sequencing of strain FW100M-8.</title>
        <authorList>
            <person name="Heo J."/>
            <person name="Kim S.-J."/>
            <person name="Kim J.-S."/>
            <person name="Hong S.-B."/>
            <person name="Kwon S.-W."/>
        </authorList>
    </citation>
    <scope>NUCLEOTIDE SEQUENCE [LARGE SCALE GENOMIC DNA]</scope>
    <source>
        <strain evidence="1 2">FW100M-8</strain>
    </source>
</reference>
<dbReference type="RefSeq" id="WP_129189044.1">
    <property type="nucleotide sequence ID" value="NZ_CP035491.1"/>
</dbReference>
<dbReference type="Proteomes" id="UP000291259">
    <property type="component" value="Chromosome"/>
</dbReference>
<evidence type="ECO:0000313" key="1">
    <source>
        <dbReference type="EMBL" id="QAY72631.1"/>
    </source>
</evidence>
<name>A0A4V0YGW5_9MICO</name>
<dbReference type="AlphaFoldDB" id="A0A4V0YGW5"/>
<keyword evidence="2" id="KW-1185">Reference proteome</keyword>
<protein>
    <submittedName>
        <fullName evidence="1">Uncharacterized protein</fullName>
    </submittedName>
</protein>
<gene>
    <name evidence="1" type="ORF">ET445_04000</name>
</gene>
<accession>A0A4V0YGW5</accession>
<sequence length="90" mass="8176">MSGAGQARSARVYGQASNWAVVGTPPGATVGSAGGSVAIGSDASASPFFASDAGPGAGVGSTSPGTVAKFAGSSTSSNVVGAAGGRPSCV</sequence>